<feature type="region of interest" description="Disordered" evidence="4">
    <location>
        <begin position="1"/>
        <end position="30"/>
    </location>
</feature>
<name>A0A059KNR6_9BURK</name>
<keyword evidence="2" id="KW-0238">DNA-binding</keyword>
<dbReference type="SMART" id="SM00354">
    <property type="entry name" value="HTH_LACI"/>
    <property type="match status" value="1"/>
</dbReference>
<keyword evidence="3" id="KW-0804">Transcription</keyword>
<dbReference type="STRING" id="34103.SAMN05421778_102291"/>
<dbReference type="Pfam" id="PF13377">
    <property type="entry name" value="Peripla_BP_3"/>
    <property type="match status" value="1"/>
</dbReference>
<dbReference type="InterPro" id="IPR028082">
    <property type="entry name" value="Peripla_BP_I"/>
</dbReference>
<dbReference type="InterPro" id="IPR000843">
    <property type="entry name" value="HTH_LacI"/>
</dbReference>
<dbReference type="SUPFAM" id="SSF53822">
    <property type="entry name" value="Periplasmic binding protein-like I"/>
    <property type="match status" value="1"/>
</dbReference>
<keyword evidence="7" id="KW-1185">Reference proteome</keyword>
<evidence type="ECO:0000313" key="7">
    <source>
        <dbReference type="Proteomes" id="UP000026714"/>
    </source>
</evidence>
<accession>A0A059KNR6</accession>
<feature type="domain" description="HTH lacI-type" evidence="5">
    <location>
        <begin position="27"/>
        <end position="83"/>
    </location>
</feature>
<evidence type="ECO:0000256" key="2">
    <source>
        <dbReference type="ARBA" id="ARBA00023125"/>
    </source>
</evidence>
<dbReference type="PANTHER" id="PTHR30146">
    <property type="entry name" value="LACI-RELATED TRANSCRIPTIONAL REPRESSOR"/>
    <property type="match status" value="1"/>
</dbReference>
<comment type="caution">
    <text evidence="6">The sequence shown here is derived from an EMBL/GenBank/DDBJ whole genome shotgun (WGS) entry which is preliminary data.</text>
</comment>
<dbReference type="AlphaFoldDB" id="A0A059KNR6"/>
<feature type="compositionally biased region" description="Pro residues" evidence="4">
    <location>
        <begin position="1"/>
        <end position="12"/>
    </location>
</feature>
<proteinExistence type="predicted"/>
<protein>
    <recommendedName>
        <fullName evidence="5">HTH lacI-type domain-containing protein</fullName>
    </recommendedName>
</protein>
<keyword evidence="1" id="KW-0805">Transcription regulation</keyword>
<dbReference type="InterPro" id="IPR046335">
    <property type="entry name" value="LacI/GalR-like_sensor"/>
</dbReference>
<dbReference type="PANTHER" id="PTHR30146:SF109">
    <property type="entry name" value="HTH-TYPE TRANSCRIPTIONAL REGULATOR GALS"/>
    <property type="match status" value="1"/>
</dbReference>
<dbReference type="InterPro" id="IPR010982">
    <property type="entry name" value="Lambda_DNA-bd_dom_sf"/>
</dbReference>
<dbReference type="GO" id="GO:0003700">
    <property type="term" value="F:DNA-binding transcription factor activity"/>
    <property type="evidence" value="ECO:0007669"/>
    <property type="project" value="TreeGrafter"/>
</dbReference>
<dbReference type="GO" id="GO:0000976">
    <property type="term" value="F:transcription cis-regulatory region binding"/>
    <property type="evidence" value="ECO:0007669"/>
    <property type="project" value="TreeGrafter"/>
</dbReference>
<evidence type="ECO:0000313" key="6">
    <source>
        <dbReference type="EMBL" id="KDB53005.1"/>
    </source>
</evidence>
<organism evidence="6 7">
    <name type="scientific">Sphaerotilus natans subsp. natans DSM 6575</name>
    <dbReference type="NCBI Taxonomy" id="1286631"/>
    <lineage>
        <taxon>Bacteria</taxon>
        <taxon>Pseudomonadati</taxon>
        <taxon>Pseudomonadota</taxon>
        <taxon>Betaproteobacteria</taxon>
        <taxon>Burkholderiales</taxon>
        <taxon>Sphaerotilaceae</taxon>
        <taxon>Sphaerotilus</taxon>
    </lineage>
</organism>
<dbReference type="CDD" id="cd06267">
    <property type="entry name" value="PBP1_LacI_sugar_binding-like"/>
    <property type="match status" value="1"/>
</dbReference>
<dbReference type="Proteomes" id="UP000026714">
    <property type="component" value="Unassembled WGS sequence"/>
</dbReference>
<dbReference type="PROSITE" id="PS50932">
    <property type="entry name" value="HTH_LACI_2"/>
    <property type="match status" value="1"/>
</dbReference>
<evidence type="ECO:0000256" key="4">
    <source>
        <dbReference type="SAM" id="MobiDB-lite"/>
    </source>
</evidence>
<evidence type="ECO:0000256" key="1">
    <source>
        <dbReference type="ARBA" id="ARBA00023015"/>
    </source>
</evidence>
<reference evidence="6 7" key="1">
    <citation type="journal article" date="2014" name="FEMS Microbiol. Ecol.">
        <title>Sphaerotilus natans encrusted with nanoball-shaped Fe(III) oxide minerals formed by nitrate-reducing mixotrophic Fe(II) oxidation.</title>
        <authorList>
            <person name="Park S."/>
            <person name="Kim D.H."/>
            <person name="Lee J.H."/>
            <person name="Hur H.G."/>
        </authorList>
    </citation>
    <scope>NUCLEOTIDE SEQUENCE [LARGE SCALE GENOMIC DNA]</scope>
    <source>
        <strain evidence="6 7">DSM 6575</strain>
    </source>
</reference>
<dbReference type="Gene3D" id="1.10.260.40">
    <property type="entry name" value="lambda repressor-like DNA-binding domains"/>
    <property type="match status" value="1"/>
</dbReference>
<dbReference type="EMBL" id="AZRA01000032">
    <property type="protein sequence ID" value="KDB53005.1"/>
    <property type="molecule type" value="Genomic_DNA"/>
</dbReference>
<evidence type="ECO:0000256" key="3">
    <source>
        <dbReference type="ARBA" id="ARBA00023163"/>
    </source>
</evidence>
<dbReference type="SUPFAM" id="SSF47413">
    <property type="entry name" value="lambda repressor-like DNA-binding domains"/>
    <property type="match status" value="1"/>
</dbReference>
<dbReference type="eggNOG" id="COG1609">
    <property type="taxonomic scope" value="Bacteria"/>
</dbReference>
<gene>
    <name evidence="6" type="ORF">X805_13670</name>
</gene>
<sequence length="389" mass="40304">MRPAGPHDPPCLLPMSSPASPPPRKPPTSTEVARAAGVSRTTVSFVLNGVDHQGISEATRERVLAAARDLGYTPHAGARRLAGGRSHTVGVLIPRLKHLYVDVFLAQLVAAVNDRCRAQGLRLLVEACGDEAEASAPSSADRVRALVRGGTVDGLIAFGGDTALNQALLEGPEHGVPVVMIGLDLPGLGSLPCVGSCGMAAAQALVEHLLACGHRRIGFIDYESHAEAPPGVVGEREQGWRAALQTAGLPVPPAWCTRADITAESGHRAMQALLASAGGGAAGGPPLDAVFAGNDTIAFGALRALREAGWRVPQDIALVGFDDIPLAPYAEPPLTTVHTDAVAHGHAAMDLLAMLMGGRQPESTRVELSTRLVVRQSCGGQRLLQPLTG</sequence>
<dbReference type="Pfam" id="PF00356">
    <property type="entry name" value="LacI"/>
    <property type="match status" value="1"/>
</dbReference>
<dbReference type="Gene3D" id="3.40.50.2300">
    <property type="match status" value="2"/>
</dbReference>
<evidence type="ECO:0000259" key="5">
    <source>
        <dbReference type="PROSITE" id="PS50932"/>
    </source>
</evidence>
<dbReference type="CDD" id="cd01392">
    <property type="entry name" value="HTH_LacI"/>
    <property type="match status" value="1"/>
</dbReference>